<dbReference type="Pfam" id="PF00849">
    <property type="entry name" value="PseudoU_synth_2"/>
    <property type="match status" value="1"/>
</dbReference>
<dbReference type="CDD" id="cd02869">
    <property type="entry name" value="PseudoU_synth_RluA_like"/>
    <property type="match status" value="1"/>
</dbReference>
<feature type="compositionally biased region" description="Pro residues" evidence="3">
    <location>
        <begin position="299"/>
        <end position="311"/>
    </location>
</feature>
<evidence type="ECO:0000256" key="2">
    <source>
        <dbReference type="PROSITE-ProRule" id="PRU00182"/>
    </source>
</evidence>
<dbReference type="GO" id="GO:0009982">
    <property type="term" value="F:pseudouridine synthase activity"/>
    <property type="evidence" value="ECO:0007669"/>
    <property type="project" value="InterPro"/>
</dbReference>
<feature type="domain" description="Pseudouridine synthase RsuA/RluA-like" evidence="4">
    <location>
        <begin position="102"/>
        <end position="250"/>
    </location>
</feature>
<protein>
    <submittedName>
        <fullName evidence="5">23S rRNA pseudouridine1911/1915/1917 synthase</fullName>
    </submittedName>
</protein>
<dbReference type="AlphaFoldDB" id="A0A1W1XJG3"/>
<dbReference type="PANTHER" id="PTHR21600:SF87">
    <property type="entry name" value="RNA PSEUDOURIDYLATE SYNTHASE DOMAIN-CONTAINING PROTEIN 1"/>
    <property type="match status" value="1"/>
</dbReference>
<evidence type="ECO:0000256" key="3">
    <source>
        <dbReference type="SAM" id="MobiDB-lite"/>
    </source>
</evidence>
<dbReference type="InterPro" id="IPR020103">
    <property type="entry name" value="PsdUridine_synth_cat_dom_sf"/>
</dbReference>
<gene>
    <name evidence="5" type="ORF">SAMN02746041_01949</name>
</gene>
<dbReference type="GO" id="GO:0000455">
    <property type="term" value="P:enzyme-directed rRNA pseudouridine synthesis"/>
    <property type="evidence" value="ECO:0007669"/>
    <property type="project" value="TreeGrafter"/>
</dbReference>
<dbReference type="PROSITE" id="PS50889">
    <property type="entry name" value="S4"/>
    <property type="match status" value="1"/>
</dbReference>
<evidence type="ECO:0000313" key="5">
    <source>
        <dbReference type="EMBL" id="SMC24130.1"/>
    </source>
</evidence>
<dbReference type="Gene3D" id="3.30.2350.10">
    <property type="entry name" value="Pseudouridine synthase"/>
    <property type="match status" value="1"/>
</dbReference>
<feature type="region of interest" description="Disordered" evidence="3">
    <location>
        <begin position="291"/>
        <end position="311"/>
    </location>
</feature>
<proteinExistence type="inferred from homology"/>
<name>A0A1W1XJG3_9BACT</name>
<keyword evidence="2" id="KW-0694">RNA-binding</keyword>
<dbReference type="SUPFAM" id="SSF55120">
    <property type="entry name" value="Pseudouridine synthase"/>
    <property type="match status" value="1"/>
</dbReference>
<organism evidence="5 6">
    <name type="scientific">Desulfacinum hydrothermale DSM 13146</name>
    <dbReference type="NCBI Taxonomy" id="1121390"/>
    <lineage>
        <taxon>Bacteria</taxon>
        <taxon>Pseudomonadati</taxon>
        <taxon>Thermodesulfobacteriota</taxon>
        <taxon>Syntrophobacteria</taxon>
        <taxon>Syntrophobacterales</taxon>
        <taxon>Syntrophobacteraceae</taxon>
        <taxon>Desulfacinum</taxon>
    </lineage>
</organism>
<dbReference type="GO" id="GO:0003723">
    <property type="term" value="F:RNA binding"/>
    <property type="evidence" value="ECO:0007669"/>
    <property type="project" value="UniProtKB-KW"/>
</dbReference>
<sequence>MPMTTIWSDGSRAKAFQEVQVPAHLNGRTLGALLEQICLLSPEEAEDLLDFGSVHVDGRRQTRSDFLLAKGSRVRIYWPWQGTARTYELDPKRLLYRDRWILAYNKEAGIPSQATPADAYNNLYAAVLRYLAAERHPAYAALHQRLDRDTTGVILLAVHKKANPGLGAAFQARRVKKIYLAWVAGSPFRDHWVTDRDIGRGKGAYRVCARHSGRPARTAFRVLFRDQDRALVEARPLTGRTHQIRLHLSSEGHPIVGDRLYGGDSAPARAEPLRLHAYRLELEHPVTRQPLRLKAPVPQDWPPVPPGTIPD</sequence>
<dbReference type="InterPro" id="IPR050188">
    <property type="entry name" value="RluA_PseudoU_synthase"/>
</dbReference>
<dbReference type="InterPro" id="IPR006145">
    <property type="entry name" value="PsdUridine_synth_RsuA/RluA"/>
</dbReference>
<dbReference type="PANTHER" id="PTHR21600">
    <property type="entry name" value="MITOCHONDRIAL RNA PSEUDOURIDINE SYNTHASE"/>
    <property type="match status" value="1"/>
</dbReference>
<dbReference type="STRING" id="1121390.SAMN02746041_01949"/>
<evidence type="ECO:0000256" key="1">
    <source>
        <dbReference type="ARBA" id="ARBA00010876"/>
    </source>
</evidence>
<dbReference type="Proteomes" id="UP000192783">
    <property type="component" value="Unassembled WGS sequence"/>
</dbReference>
<dbReference type="EMBL" id="FWXF01000009">
    <property type="protein sequence ID" value="SMC24130.1"/>
    <property type="molecule type" value="Genomic_DNA"/>
</dbReference>
<keyword evidence="6" id="KW-1185">Reference proteome</keyword>
<evidence type="ECO:0000259" key="4">
    <source>
        <dbReference type="Pfam" id="PF00849"/>
    </source>
</evidence>
<comment type="similarity">
    <text evidence="1">Belongs to the pseudouridine synthase RluA family.</text>
</comment>
<evidence type="ECO:0000313" key="6">
    <source>
        <dbReference type="Proteomes" id="UP000192783"/>
    </source>
</evidence>
<dbReference type="GO" id="GO:0140098">
    <property type="term" value="F:catalytic activity, acting on RNA"/>
    <property type="evidence" value="ECO:0007669"/>
    <property type="project" value="UniProtKB-ARBA"/>
</dbReference>
<reference evidence="5 6" key="1">
    <citation type="submission" date="2017-04" db="EMBL/GenBank/DDBJ databases">
        <authorList>
            <person name="Afonso C.L."/>
            <person name="Miller P.J."/>
            <person name="Scott M.A."/>
            <person name="Spackman E."/>
            <person name="Goraichik I."/>
            <person name="Dimitrov K.M."/>
            <person name="Suarez D.L."/>
            <person name="Swayne D.E."/>
        </authorList>
    </citation>
    <scope>NUCLEOTIDE SEQUENCE [LARGE SCALE GENOMIC DNA]</scope>
    <source>
        <strain evidence="5 6">DSM 13146</strain>
    </source>
</reference>
<accession>A0A1W1XJG3</accession>